<feature type="transmembrane region" description="Helical" evidence="1">
    <location>
        <begin position="17"/>
        <end position="43"/>
    </location>
</feature>
<keyword evidence="3" id="KW-1185">Reference proteome</keyword>
<evidence type="ECO:0000313" key="3">
    <source>
        <dbReference type="Proteomes" id="UP000184301"/>
    </source>
</evidence>
<gene>
    <name evidence="2" type="ORF">SAMN02745243_03096</name>
</gene>
<evidence type="ECO:0000313" key="2">
    <source>
        <dbReference type="EMBL" id="SHK50624.1"/>
    </source>
</evidence>
<dbReference type="STRING" id="1121950.SAMN02745243_03096"/>
<dbReference type="AlphaFoldDB" id="A0A1M6T116"/>
<accession>A0A1M6T116</accession>
<proteinExistence type="predicted"/>
<dbReference type="Proteomes" id="UP000184301">
    <property type="component" value="Unassembled WGS sequence"/>
</dbReference>
<reference evidence="2 3" key="1">
    <citation type="submission" date="2016-11" db="EMBL/GenBank/DDBJ databases">
        <authorList>
            <person name="Jaros S."/>
            <person name="Januszkiewicz K."/>
            <person name="Wedrychowicz H."/>
        </authorList>
    </citation>
    <scope>NUCLEOTIDE SEQUENCE [LARGE SCALE GENOMIC DNA]</scope>
    <source>
        <strain evidence="2 3">DSM 15480</strain>
    </source>
</reference>
<keyword evidence="1" id="KW-0472">Membrane</keyword>
<protein>
    <submittedName>
        <fullName evidence="2">Uncharacterized protein</fullName>
    </submittedName>
</protein>
<name>A0A1M6T116_9FIRM</name>
<evidence type="ECO:0000256" key="1">
    <source>
        <dbReference type="SAM" id="Phobius"/>
    </source>
</evidence>
<dbReference type="EMBL" id="FQZY01000054">
    <property type="protein sequence ID" value="SHK50624.1"/>
    <property type="molecule type" value="Genomic_DNA"/>
</dbReference>
<keyword evidence="1" id="KW-0812">Transmembrane</keyword>
<organism evidence="2 3">
    <name type="scientific">Hespellia stercorisuis DSM 15480</name>
    <dbReference type="NCBI Taxonomy" id="1121950"/>
    <lineage>
        <taxon>Bacteria</taxon>
        <taxon>Bacillati</taxon>
        <taxon>Bacillota</taxon>
        <taxon>Clostridia</taxon>
        <taxon>Lachnospirales</taxon>
        <taxon>Lachnospiraceae</taxon>
        <taxon>Hespellia</taxon>
    </lineage>
</organism>
<sequence length="50" mass="5122">MGEKAFKTMQGAGASNIVIGVVLLVVGVAAGVITIVHGARLLINKNEITF</sequence>
<keyword evidence="1" id="KW-1133">Transmembrane helix</keyword>
<dbReference type="RefSeq" id="WP_200803580.1">
    <property type="nucleotide sequence ID" value="NZ_FQZY01000054.1"/>
</dbReference>